<sequence length="151" mass="16674">MDQTPPAIAEAAESLHERIEVLSKKPWSAGTNLTRLTAILEIEVPAAVGRLDAEALNTLFDEITRLDKFNGRYGKLNPDQHIADQSPIDHPDWGRLRFNIAQDSLLPLFQTPPPATADGTPAALPMPPGPVPSQPTEPDRKGRRRWFGLKK</sequence>
<feature type="region of interest" description="Disordered" evidence="1">
    <location>
        <begin position="107"/>
        <end position="151"/>
    </location>
</feature>
<name>A0A841BY83_9ACTN</name>
<organism evidence="2 3">
    <name type="scientific">Allocatelliglobosispora scoriae</name>
    <dbReference type="NCBI Taxonomy" id="643052"/>
    <lineage>
        <taxon>Bacteria</taxon>
        <taxon>Bacillati</taxon>
        <taxon>Actinomycetota</taxon>
        <taxon>Actinomycetes</taxon>
        <taxon>Micromonosporales</taxon>
        <taxon>Micromonosporaceae</taxon>
        <taxon>Allocatelliglobosispora</taxon>
    </lineage>
</organism>
<accession>A0A841BY83</accession>
<proteinExistence type="predicted"/>
<dbReference type="Proteomes" id="UP000587527">
    <property type="component" value="Unassembled WGS sequence"/>
</dbReference>
<comment type="caution">
    <text evidence="2">The sequence shown here is derived from an EMBL/GenBank/DDBJ whole genome shotgun (WGS) entry which is preliminary data.</text>
</comment>
<dbReference type="AlphaFoldDB" id="A0A841BY83"/>
<feature type="compositionally biased region" description="Pro residues" evidence="1">
    <location>
        <begin position="124"/>
        <end position="135"/>
    </location>
</feature>
<protein>
    <submittedName>
        <fullName evidence="2">Uncharacterized protein</fullName>
    </submittedName>
</protein>
<gene>
    <name evidence="2" type="ORF">F4553_005262</name>
</gene>
<reference evidence="2 3" key="1">
    <citation type="submission" date="2020-08" db="EMBL/GenBank/DDBJ databases">
        <title>Sequencing the genomes of 1000 actinobacteria strains.</title>
        <authorList>
            <person name="Klenk H.-P."/>
        </authorList>
    </citation>
    <scope>NUCLEOTIDE SEQUENCE [LARGE SCALE GENOMIC DNA]</scope>
    <source>
        <strain evidence="2 3">DSM 45362</strain>
    </source>
</reference>
<dbReference type="EMBL" id="JACHMN010000002">
    <property type="protein sequence ID" value="MBB5871883.1"/>
    <property type="molecule type" value="Genomic_DNA"/>
</dbReference>
<evidence type="ECO:0000313" key="3">
    <source>
        <dbReference type="Proteomes" id="UP000587527"/>
    </source>
</evidence>
<keyword evidence="3" id="KW-1185">Reference proteome</keyword>
<evidence type="ECO:0000313" key="2">
    <source>
        <dbReference type="EMBL" id="MBB5871883.1"/>
    </source>
</evidence>
<evidence type="ECO:0000256" key="1">
    <source>
        <dbReference type="SAM" id="MobiDB-lite"/>
    </source>
</evidence>
<dbReference type="RefSeq" id="WP_184840235.1">
    <property type="nucleotide sequence ID" value="NZ_JACHMN010000002.1"/>
</dbReference>
<feature type="compositionally biased region" description="Basic residues" evidence="1">
    <location>
        <begin position="141"/>
        <end position="151"/>
    </location>
</feature>